<dbReference type="GO" id="GO:0004526">
    <property type="term" value="F:ribonuclease P activity"/>
    <property type="evidence" value="ECO:0007669"/>
    <property type="project" value="UniProtKB-UniRule"/>
</dbReference>
<dbReference type="EMBL" id="RJJQ01000019">
    <property type="protein sequence ID" value="RNI19653.1"/>
    <property type="molecule type" value="Genomic_DNA"/>
</dbReference>
<dbReference type="SUPFAM" id="SSF54211">
    <property type="entry name" value="Ribosomal protein S5 domain 2-like"/>
    <property type="match status" value="1"/>
</dbReference>
<name>A0A3M9M3Z2_9MICO</name>
<evidence type="ECO:0000256" key="3">
    <source>
        <dbReference type="ARBA" id="ARBA00022759"/>
    </source>
</evidence>
<keyword evidence="2 6" id="KW-0540">Nuclease</keyword>
<dbReference type="GO" id="GO:0042781">
    <property type="term" value="F:3'-tRNA processing endoribonuclease activity"/>
    <property type="evidence" value="ECO:0007669"/>
    <property type="project" value="TreeGrafter"/>
</dbReference>
<dbReference type="HAMAP" id="MF_00227">
    <property type="entry name" value="RNase_P"/>
    <property type="match status" value="1"/>
</dbReference>
<comment type="similarity">
    <text evidence="6">Belongs to the RnpA family.</text>
</comment>
<proteinExistence type="inferred from homology"/>
<dbReference type="Gene3D" id="3.30.230.10">
    <property type="match status" value="1"/>
</dbReference>
<accession>A0A3M9M3Z2</accession>
<dbReference type="Proteomes" id="UP000271678">
    <property type="component" value="Unassembled WGS sequence"/>
</dbReference>
<evidence type="ECO:0000256" key="4">
    <source>
        <dbReference type="ARBA" id="ARBA00022801"/>
    </source>
</evidence>
<comment type="function">
    <text evidence="6">RNaseP catalyzes the removal of the 5'-leader sequence from pre-tRNA to produce the mature 5'-terminus. It can also cleave other RNA substrates such as 4.5S RNA. The protein component plays an auxiliary but essential role in vivo by binding to the 5'-leader sequence and broadening the substrate specificity of the ribozyme.</text>
</comment>
<protein>
    <recommendedName>
        <fullName evidence="6 7">Ribonuclease P protein component</fullName>
        <shortName evidence="6">RNase P protein</shortName>
        <shortName evidence="6">RNaseP protein</shortName>
        <ecNumber evidence="6 7">3.1.26.5</ecNumber>
    </recommendedName>
    <alternativeName>
        <fullName evidence="6">Protein C5</fullName>
    </alternativeName>
</protein>
<evidence type="ECO:0000313" key="8">
    <source>
        <dbReference type="EMBL" id="RNI19653.1"/>
    </source>
</evidence>
<comment type="subunit">
    <text evidence="6">Consists of a catalytic RNA component (M1 or rnpB) and a protein subunit.</text>
</comment>
<evidence type="ECO:0000256" key="6">
    <source>
        <dbReference type="HAMAP-Rule" id="MF_00227"/>
    </source>
</evidence>
<dbReference type="InterPro" id="IPR000100">
    <property type="entry name" value="RNase_P"/>
</dbReference>
<dbReference type="GO" id="GO:0030677">
    <property type="term" value="C:ribonuclease P complex"/>
    <property type="evidence" value="ECO:0007669"/>
    <property type="project" value="TreeGrafter"/>
</dbReference>
<dbReference type="InterPro" id="IPR014721">
    <property type="entry name" value="Ribsml_uS5_D2-typ_fold_subgr"/>
</dbReference>
<comment type="catalytic activity">
    <reaction evidence="6">
        <text>Endonucleolytic cleavage of RNA, removing 5'-extranucleotides from tRNA precursor.</text>
        <dbReference type="EC" id="3.1.26.5"/>
    </reaction>
</comment>
<dbReference type="AlphaFoldDB" id="A0A3M9M3Z2"/>
<keyword evidence="9" id="KW-1185">Reference proteome</keyword>
<dbReference type="InterPro" id="IPR020568">
    <property type="entry name" value="Ribosomal_Su5_D2-typ_SF"/>
</dbReference>
<dbReference type="OrthoDB" id="196964at2"/>
<dbReference type="GO" id="GO:0000049">
    <property type="term" value="F:tRNA binding"/>
    <property type="evidence" value="ECO:0007669"/>
    <property type="project" value="UniProtKB-UniRule"/>
</dbReference>
<gene>
    <name evidence="6 8" type="primary">rnpA</name>
    <name evidence="8" type="ORF">EFY87_16280</name>
</gene>
<evidence type="ECO:0000256" key="2">
    <source>
        <dbReference type="ARBA" id="ARBA00022722"/>
    </source>
</evidence>
<keyword evidence="1 6" id="KW-0819">tRNA processing</keyword>
<evidence type="ECO:0000256" key="1">
    <source>
        <dbReference type="ARBA" id="ARBA00022694"/>
    </source>
</evidence>
<comment type="caution">
    <text evidence="8">The sequence shown here is derived from an EMBL/GenBank/DDBJ whole genome shotgun (WGS) entry which is preliminary data.</text>
</comment>
<keyword evidence="3 6" id="KW-0255">Endonuclease</keyword>
<sequence>MLPTKHRLRDSADFSAVLRSRRSGRAPGPRLIVTVTPAHGSCSRVGFVVSKAVGNSVVRNRTARVLRHEMAALLPKLAGDHDIVIRATPAAGTASAESLRADLREQLPAAVARRRR</sequence>
<dbReference type="PANTHER" id="PTHR33992">
    <property type="entry name" value="RIBONUCLEASE P PROTEIN COMPONENT"/>
    <property type="match status" value="1"/>
</dbReference>
<dbReference type="EC" id="3.1.26.5" evidence="6 7"/>
<dbReference type="GO" id="GO:0001682">
    <property type="term" value="P:tRNA 5'-leader removal"/>
    <property type="evidence" value="ECO:0007669"/>
    <property type="project" value="UniProtKB-UniRule"/>
</dbReference>
<keyword evidence="4 6" id="KW-0378">Hydrolase</keyword>
<evidence type="ECO:0000313" key="9">
    <source>
        <dbReference type="Proteomes" id="UP000271678"/>
    </source>
</evidence>
<evidence type="ECO:0000256" key="5">
    <source>
        <dbReference type="ARBA" id="ARBA00022884"/>
    </source>
</evidence>
<dbReference type="PANTHER" id="PTHR33992:SF1">
    <property type="entry name" value="RIBONUCLEASE P PROTEIN COMPONENT"/>
    <property type="match status" value="1"/>
</dbReference>
<reference evidence="8 9" key="1">
    <citation type="submission" date="2018-11" db="EMBL/GenBank/DDBJ databases">
        <title>Draft genome of Simplicispira Flexivirga sp. BO-16.</title>
        <authorList>
            <person name="Im W.T."/>
        </authorList>
    </citation>
    <scope>NUCLEOTIDE SEQUENCE [LARGE SCALE GENOMIC DNA]</scope>
    <source>
        <strain evidence="8 9">BO-16</strain>
    </source>
</reference>
<organism evidence="8 9">
    <name type="scientific">Flexivirga caeni</name>
    <dbReference type="NCBI Taxonomy" id="2294115"/>
    <lineage>
        <taxon>Bacteria</taxon>
        <taxon>Bacillati</taxon>
        <taxon>Actinomycetota</taxon>
        <taxon>Actinomycetes</taxon>
        <taxon>Micrococcales</taxon>
        <taxon>Dermacoccaceae</taxon>
        <taxon>Flexivirga</taxon>
    </lineage>
</organism>
<dbReference type="Pfam" id="PF00825">
    <property type="entry name" value="Ribonuclease_P"/>
    <property type="match status" value="1"/>
</dbReference>
<dbReference type="RefSeq" id="WP_123272548.1">
    <property type="nucleotide sequence ID" value="NZ_RJJQ01000019.1"/>
</dbReference>
<keyword evidence="5 6" id="KW-0694">RNA-binding</keyword>
<evidence type="ECO:0000256" key="7">
    <source>
        <dbReference type="NCBIfam" id="TIGR00188"/>
    </source>
</evidence>
<dbReference type="NCBIfam" id="TIGR00188">
    <property type="entry name" value="rnpA"/>
    <property type="match status" value="1"/>
</dbReference>